<organism evidence="2 3">
    <name type="scientific">Paraburkholderia fynbosensis</name>
    <dbReference type="NCBI Taxonomy" id="1200993"/>
    <lineage>
        <taxon>Bacteria</taxon>
        <taxon>Pseudomonadati</taxon>
        <taxon>Pseudomonadota</taxon>
        <taxon>Betaproteobacteria</taxon>
        <taxon>Burkholderiales</taxon>
        <taxon>Burkholderiaceae</taxon>
        <taxon>Paraburkholderia</taxon>
    </lineage>
</organism>
<sequence length="199" mass="22360">MGKHRYAFLGQREQSHGTTAREFTMINLGSRRLLVQTGQHRLTMQELPETTMNLDETLDQRVRNAYDDIHDLSQYSLRVTHRRDRASSRHMIVVPIAAVCAWSLLETRWELSPSDGSMLMLALAVAKLILLCSGVAAILDVPNARPLFVFLCGASLMAVASALPFEYTASRELFGLSLIECLLKAAVVGLYAFRRPQRR</sequence>
<keyword evidence="1" id="KW-0472">Membrane</keyword>
<feature type="transmembrane region" description="Helical" evidence="1">
    <location>
        <begin position="86"/>
        <end position="105"/>
    </location>
</feature>
<dbReference type="AlphaFoldDB" id="A0A6J5GTU6"/>
<accession>A0A6J5GTU6</accession>
<keyword evidence="3" id="KW-1185">Reference proteome</keyword>
<keyword evidence="1" id="KW-0812">Transmembrane</keyword>
<proteinExistence type="predicted"/>
<feature type="transmembrane region" description="Helical" evidence="1">
    <location>
        <begin position="173"/>
        <end position="193"/>
    </location>
</feature>
<evidence type="ECO:0000313" key="3">
    <source>
        <dbReference type="Proteomes" id="UP000494252"/>
    </source>
</evidence>
<name>A0A6J5GTU6_9BURK</name>
<keyword evidence="1" id="KW-1133">Transmembrane helix</keyword>
<evidence type="ECO:0000313" key="2">
    <source>
        <dbReference type="EMBL" id="CAB3804704.1"/>
    </source>
</evidence>
<feature type="transmembrane region" description="Helical" evidence="1">
    <location>
        <begin position="146"/>
        <end position="167"/>
    </location>
</feature>
<protein>
    <submittedName>
        <fullName evidence="2">Uncharacterized protein</fullName>
    </submittedName>
</protein>
<dbReference type="EMBL" id="CADIKI010000020">
    <property type="protein sequence ID" value="CAB3804704.1"/>
    <property type="molecule type" value="Genomic_DNA"/>
</dbReference>
<evidence type="ECO:0000256" key="1">
    <source>
        <dbReference type="SAM" id="Phobius"/>
    </source>
</evidence>
<dbReference type="Proteomes" id="UP000494252">
    <property type="component" value="Unassembled WGS sequence"/>
</dbReference>
<feature type="transmembrane region" description="Helical" evidence="1">
    <location>
        <begin position="117"/>
        <end position="139"/>
    </location>
</feature>
<gene>
    <name evidence="2" type="ORF">LMG27177_05727</name>
</gene>
<reference evidence="2 3" key="1">
    <citation type="submission" date="2020-04" db="EMBL/GenBank/DDBJ databases">
        <authorList>
            <person name="De Canck E."/>
        </authorList>
    </citation>
    <scope>NUCLEOTIDE SEQUENCE [LARGE SCALE GENOMIC DNA]</scope>
    <source>
        <strain evidence="2 3">LMG 27177</strain>
    </source>
</reference>